<evidence type="ECO:0000256" key="3">
    <source>
        <dbReference type="ARBA" id="ARBA00038790"/>
    </source>
</evidence>
<evidence type="ECO:0000256" key="2">
    <source>
        <dbReference type="ARBA" id="ARBA00037583"/>
    </source>
</evidence>
<dbReference type="PANTHER" id="PTHR43407:SF1">
    <property type="entry name" value="LENGSIN"/>
    <property type="match status" value="1"/>
</dbReference>
<dbReference type="GeneID" id="101845121"/>
<dbReference type="InterPro" id="IPR014746">
    <property type="entry name" value="Gln_synth/guanido_kin_cat_dom"/>
</dbReference>
<dbReference type="Proteomes" id="UP000694888">
    <property type="component" value="Unplaced"/>
</dbReference>
<evidence type="ECO:0000256" key="6">
    <source>
        <dbReference type="PROSITE-ProRule" id="PRU01331"/>
    </source>
</evidence>
<accession>A0ABM0JYU5</accession>
<dbReference type="Pfam" id="PF00120">
    <property type="entry name" value="Gln-synt_C"/>
    <property type="match status" value="1"/>
</dbReference>
<evidence type="ECO:0000259" key="8">
    <source>
        <dbReference type="PROSITE" id="PS51987"/>
    </source>
</evidence>
<evidence type="ECO:0000256" key="5">
    <source>
        <dbReference type="ARBA" id="ARBA00042675"/>
    </source>
</evidence>
<evidence type="ECO:0000313" key="9">
    <source>
        <dbReference type="Proteomes" id="UP000694888"/>
    </source>
</evidence>
<dbReference type="SUPFAM" id="SSF55931">
    <property type="entry name" value="Glutamine synthetase/guanido kinase"/>
    <property type="match status" value="1"/>
</dbReference>
<reference evidence="10" key="1">
    <citation type="submission" date="2025-08" db="UniProtKB">
        <authorList>
            <consortium name="RefSeq"/>
        </authorList>
    </citation>
    <scope>IDENTIFICATION</scope>
</reference>
<evidence type="ECO:0000256" key="7">
    <source>
        <dbReference type="RuleBase" id="RU000384"/>
    </source>
</evidence>
<evidence type="ECO:0000256" key="4">
    <source>
        <dbReference type="ARBA" id="ARBA00039404"/>
    </source>
</evidence>
<gene>
    <name evidence="10" type="primary">LOC101845121</name>
</gene>
<keyword evidence="9" id="KW-1185">Reference proteome</keyword>
<comment type="similarity">
    <text evidence="1 6 7">Belongs to the glutamine synthetase family.</text>
</comment>
<name>A0ABM0JYU5_APLCA</name>
<dbReference type="RefSeq" id="XP_005104754.1">
    <property type="nucleotide sequence ID" value="XM_005104697.3"/>
</dbReference>
<dbReference type="SMART" id="SM01230">
    <property type="entry name" value="Gln-synt_C"/>
    <property type="match status" value="1"/>
</dbReference>
<sequence>MSCTNHLDHLGCADKWPSRRLCVQIHGDIMTDSFDYFELVVYDVHCVQRGRMLARRRMDRTIRDGLGIYTGVCYFGMLDEPNVHPKFGELANYSNSNLKPDMSTLTRSLKSAGGQGRVGHVICNLELLNGKPDMSCPRIAAQNQISKLAELGLTIKSSSEIEFDIRNTETNEDFGHTAQWASINIVEDQQAIILELLDELSDINVNVDTFQTEAGPGQYEITMDIAEGIKGPDSTARFKNASKTFFRKRGYTASYMTKVDLNGISSGMHFNHSLWTNDGLNAFKDPSQPENLSELGRHWLAGLLHHAPGITAMCSPTVNCYRRVGSPWAPTYSNWGVQNRMATYRLKVEGHGRNVYLENRLASAASNPYLVLACTVAAGLDGIKRKLELPKADTNAAVLPNDLDSALTALEADTVLVEALGEDVVKHFVYAKRCFEVEKFKKISDCSEDVKFKEEYKTYFYKA</sequence>
<dbReference type="InterPro" id="IPR008146">
    <property type="entry name" value="Gln_synth_cat_dom"/>
</dbReference>
<dbReference type="InterPro" id="IPR036651">
    <property type="entry name" value="Gln_synt_N_sf"/>
</dbReference>
<protein>
    <recommendedName>
        <fullName evidence="4">Lengsin</fullName>
    </recommendedName>
    <alternativeName>
        <fullName evidence="5">Glutamate-ammonia ligase domain-containing protein 1</fullName>
    </alternativeName>
</protein>
<feature type="domain" description="GS catalytic" evidence="8">
    <location>
        <begin position="137"/>
        <end position="463"/>
    </location>
</feature>
<dbReference type="PANTHER" id="PTHR43407">
    <property type="entry name" value="GLUTAMINE SYNTHETASE"/>
    <property type="match status" value="1"/>
</dbReference>
<dbReference type="Gene3D" id="3.10.20.70">
    <property type="entry name" value="Glutamine synthetase, N-terminal domain"/>
    <property type="match status" value="1"/>
</dbReference>
<comment type="subunit">
    <text evidence="3">Dodecamer. Interacts with BFSP2 and VIM.</text>
</comment>
<dbReference type="Gene3D" id="3.30.590.10">
    <property type="entry name" value="Glutamine synthetase/guanido kinase, catalytic domain"/>
    <property type="match status" value="1"/>
</dbReference>
<organism evidence="9 10">
    <name type="scientific">Aplysia californica</name>
    <name type="common">California sea hare</name>
    <dbReference type="NCBI Taxonomy" id="6500"/>
    <lineage>
        <taxon>Eukaryota</taxon>
        <taxon>Metazoa</taxon>
        <taxon>Spiralia</taxon>
        <taxon>Lophotrochozoa</taxon>
        <taxon>Mollusca</taxon>
        <taxon>Gastropoda</taxon>
        <taxon>Heterobranchia</taxon>
        <taxon>Euthyneura</taxon>
        <taxon>Tectipleura</taxon>
        <taxon>Aplysiida</taxon>
        <taxon>Aplysioidea</taxon>
        <taxon>Aplysiidae</taxon>
        <taxon>Aplysia</taxon>
    </lineage>
</organism>
<proteinExistence type="inferred from homology"/>
<dbReference type="PROSITE" id="PS51987">
    <property type="entry name" value="GS_CATALYTIC"/>
    <property type="match status" value="1"/>
</dbReference>
<evidence type="ECO:0000313" key="10">
    <source>
        <dbReference type="RefSeq" id="XP_005104754.1"/>
    </source>
</evidence>
<comment type="function">
    <text evidence="2">May act as a component of the cytoskeleton or as a chaperone for the reorganization of intermediate filament proteins during terminal differentiation in the lens. Does not seem to have enzymatic activity.</text>
</comment>
<evidence type="ECO:0000256" key="1">
    <source>
        <dbReference type="ARBA" id="ARBA00009897"/>
    </source>
</evidence>